<evidence type="ECO:0000313" key="1">
    <source>
        <dbReference type="EMBL" id="AGS53017.1"/>
    </source>
</evidence>
<name>A0A806KEE8_9BACT</name>
<protein>
    <submittedName>
        <fullName evidence="1">Uncharacterized protein</fullName>
    </submittedName>
</protein>
<dbReference type="AlphaFoldDB" id="A0A806KEE8"/>
<reference evidence="1" key="1">
    <citation type="submission" date="2012-03" db="EMBL/GenBank/DDBJ databases">
        <title>Functional metagenomics reveals considerable lignocellulase gene clusters in the gut microbiome of a wood-feeding higher termite.</title>
        <authorList>
            <person name="Liu N."/>
        </authorList>
    </citation>
    <scope>NUCLEOTIDE SEQUENCE</scope>
</reference>
<proteinExistence type="predicted"/>
<sequence length="41" mass="4839">MLLYTLIFGLSGNEKTKIIFMQFLNQTGKNKKYIYNSHKIV</sequence>
<accession>A0A806KEE8</accession>
<dbReference type="EMBL" id="JQ844219">
    <property type="protein sequence ID" value="AGS53017.1"/>
    <property type="molecule type" value="Genomic_DNA"/>
</dbReference>
<organism evidence="1">
    <name type="scientific">uncultured bacterium contig00031</name>
    <dbReference type="NCBI Taxonomy" id="1181520"/>
    <lineage>
        <taxon>Bacteria</taxon>
        <taxon>environmental samples</taxon>
    </lineage>
</organism>